<name>A0A839RJH4_9ACTN</name>
<dbReference type="Proteomes" id="UP000567922">
    <property type="component" value="Unassembled WGS sequence"/>
</dbReference>
<reference evidence="2 3" key="1">
    <citation type="submission" date="2020-08" db="EMBL/GenBank/DDBJ databases">
        <title>Sequencing the genomes of 1000 actinobacteria strains.</title>
        <authorList>
            <person name="Klenk H.-P."/>
        </authorList>
    </citation>
    <scope>NUCLEOTIDE SEQUENCE [LARGE SCALE GENOMIC DNA]</scope>
    <source>
        <strain evidence="2 3">DSM 45258</strain>
    </source>
</reference>
<dbReference type="InterPro" id="IPR010721">
    <property type="entry name" value="UstE-like"/>
</dbReference>
<dbReference type="RefSeq" id="WP_064440225.1">
    <property type="nucleotide sequence ID" value="NZ_BDDI01000007.1"/>
</dbReference>
<evidence type="ECO:0000256" key="1">
    <source>
        <dbReference type="SAM" id="Phobius"/>
    </source>
</evidence>
<protein>
    <submittedName>
        <fullName evidence="2">Steroid 5-alpha reductase family enzyme</fullName>
    </submittedName>
</protein>
<dbReference type="Gene3D" id="1.20.120.1630">
    <property type="match status" value="1"/>
</dbReference>
<feature type="transmembrane region" description="Helical" evidence="1">
    <location>
        <begin position="6"/>
        <end position="29"/>
    </location>
</feature>
<dbReference type="PROSITE" id="PS50244">
    <property type="entry name" value="S5A_REDUCTASE"/>
    <property type="match status" value="1"/>
</dbReference>
<dbReference type="OrthoDB" id="9779233at2"/>
<feature type="transmembrane region" description="Helical" evidence="1">
    <location>
        <begin position="36"/>
        <end position="56"/>
    </location>
</feature>
<evidence type="ECO:0000313" key="3">
    <source>
        <dbReference type="Proteomes" id="UP000567922"/>
    </source>
</evidence>
<evidence type="ECO:0000313" key="2">
    <source>
        <dbReference type="EMBL" id="MBB3036324.1"/>
    </source>
</evidence>
<keyword evidence="3" id="KW-1185">Reference proteome</keyword>
<comment type="caution">
    <text evidence="2">The sequence shown here is derived from an EMBL/GenBank/DDBJ whole genome shotgun (WGS) entry which is preliminary data.</text>
</comment>
<dbReference type="EMBL" id="JACHWS010000001">
    <property type="protein sequence ID" value="MBB3036324.1"/>
    <property type="molecule type" value="Genomic_DNA"/>
</dbReference>
<sequence length="264" mass="29212">MGDFLVVSAASLAAIAVLMAVTAVAGFWLKRHNVVDVSWGLAFVSVAAAAAAAGTGEPARRLVVLGLVTVWGVRLAWHMFIRTRGHGEDPRYEEMLARGGGNPTWLVIRKIYLTQALAAWFVSLPIQVAAVSDGPLGWIAFAGILLWIVGLTFEAVGDYQLRKFKADPANRGKVMDRGLWSWTRHPNYFGDACVWWGIFLIAADVWPGVLTILSPILMTYFLAFATGGKLLEKHMSERPGYRDYQARVSFFIPLPPKRRNRERA</sequence>
<feature type="transmembrane region" description="Helical" evidence="1">
    <location>
        <begin position="136"/>
        <end position="156"/>
    </location>
</feature>
<dbReference type="PANTHER" id="PTHR32251:SF17">
    <property type="entry name" value="STEROID 5-ALPHA REDUCTASE C-TERMINAL DOMAIN-CONTAINING PROTEIN"/>
    <property type="match status" value="1"/>
</dbReference>
<feature type="transmembrane region" description="Helical" evidence="1">
    <location>
        <begin position="188"/>
        <end position="206"/>
    </location>
</feature>
<dbReference type="GO" id="GO:0016020">
    <property type="term" value="C:membrane"/>
    <property type="evidence" value="ECO:0007669"/>
    <property type="project" value="TreeGrafter"/>
</dbReference>
<dbReference type="AlphaFoldDB" id="A0A839RJH4"/>
<keyword evidence="1" id="KW-1133">Transmembrane helix</keyword>
<feature type="transmembrane region" description="Helical" evidence="1">
    <location>
        <begin position="62"/>
        <end position="81"/>
    </location>
</feature>
<dbReference type="Pfam" id="PF06966">
    <property type="entry name" value="DUF1295"/>
    <property type="match status" value="1"/>
</dbReference>
<keyword evidence="1" id="KW-0812">Transmembrane</keyword>
<accession>A0A839RJH4</accession>
<keyword evidence="1" id="KW-0472">Membrane</keyword>
<organism evidence="2 3">
    <name type="scientific">Hoyosella altamirensis</name>
    <dbReference type="NCBI Taxonomy" id="616997"/>
    <lineage>
        <taxon>Bacteria</taxon>
        <taxon>Bacillati</taxon>
        <taxon>Actinomycetota</taxon>
        <taxon>Actinomycetes</taxon>
        <taxon>Mycobacteriales</taxon>
        <taxon>Hoyosellaceae</taxon>
        <taxon>Hoyosella</taxon>
    </lineage>
</organism>
<gene>
    <name evidence="2" type="ORF">FHU29_000758</name>
</gene>
<dbReference type="PANTHER" id="PTHR32251">
    <property type="entry name" value="3-OXO-5-ALPHA-STEROID 4-DEHYDROGENASE"/>
    <property type="match status" value="1"/>
</dbReference>
<proteinExistence type="predicted"/>